<organism evidence="2 3">
    <name type="scientific">Mesorhizobium hungaricum</name>
    <dbReference type="NCBI Taxonomy" id="1566387"/>
    <lineage>
        <taxon>Bacteria</taxon>
        <taxon>Pseudomonadati</taxon>
        <taxon>Pseudomonadota</taxon>
        <taxon>Alphaproteobacteria</taxon>
        <taxon>Hyphomicrobiales</taxon>
        <taxon>Phyllobacteriaceae</taxon>
        <taxon>Mesorhizobium</taxon>
    </lineage>
</organism>
<comment type="caution">
    <text evidence="2">The sequence shown here is derived from an EMBL/GenBank/DDBJ whole genome shotgun (WGS) entry which is preliminary data.</text>
</comment>
<keyword evidence="3" id="KW-1185">Reference proteome</keyword>
<reference evidence="2 3" key="1">
    <citation type="submission" date="2016-08" db="EMBL/GenBank/DDBJ databases">
        <title>Whole genome sequence of Mesorhizobium sp. strain UASWS1009 isolated from industrial sewage.</title>
        <authorList>
            <person name="Crovadore J."/>
            <person name="Calmin G."/>
            <person name="Chablais R."/>
            <person name="Cochard B."/>
            <person name="Lefort F."/>
        </authorList>
    </citation>
    <scope>NUCLEOTIDE SEQUENCE [LARGE SCALE GENOMIC DNA]</scope>
    <source>
        <strain evidence="2 3">UASWS1009</strain>
    </source>
</reference>
<dbReference type="STRING" id="1566387.QV13_00520"/>
<evidence type="ECO:0000256" key="1">
    <source>
        <dbReference type="SAM" id="MobiDB-lite"/>
    </source>
</evidence>
<proteinExistence type="predicted"/>
<evidence type="ECO:0000313" key="3">
    <source>
        <dbReference type="Proteomes" id="UP000094412"/>
    </source>
</evidence>
<dbReference type="EMBL" id="MDEO01000017">
    <property type="protein sequence ID" value="OCX25308.1"/>
    <property type="molecule type" value="Genomic_DNA"/>
</dbReference>
<evidence type="ECO:0000313" key="2">
    <source>
        <dbReference type="EMBL" id="OCX25308.1"/>
    </source>
</evidence>
<sequence>MVYETPPEFVIETTADGFGFADRSKIGFANDTRDANAAFMRDSQVPTNMSASGRGLHQQFFATTKRSRNGRF</sequence>
<dbReference type="Proteomes" id="UP000094412">
    <property type="component" value="Unassembled WGS sequence"/>
</dbReference>
<gene>
    <name evidence="2" type="ORF">QV13_00520</name>
</gene>
<dbReference type="AlphaFoldDB" id="A0A1C2EE44"/>
<name>A0A1C2EE44_9HYPH</name>
<protein>
    <submittedName>
        <fullName evidence="2">Uncharacterized protein</fullName>
    </submittedName>
</protein>
<accession>A0A1C2EE44</accession>
<feature type="region of interest" description="Disordered" evidence="1">
    <location>
        <begin position="46"/>
        <end position="72"/>
    </location>
</feature>